<protein>
    <submittedName>
        <fullName evidence="6">Peptide/nickel transport system substrate-binding protein</fullName>
    </submittedName>
</protein>
<keyword evidence="2" id="KW-0813">Transport</keyword>
<dbReference type="InterPro" id="IPR030678">
    <property type="entry name" value="Peptide/Ni-bd"/>
</dbReference>
<keyword evidence="7" id="KW-1185">Reference proteome</keyword>
<dbReference type="AlphaFoldDB" id="A0A1N7DZP4"/>
<dbReference type="EMBL" id="FTNO01000005">
    <property type="protein sequence ID" value="SIR81300.1"/>
    <property type="molecule type" value="Genomic_DNA"/>
</dbReference>
<dbReference type="InterPro" id="IPR039424">
    <property type="entry name" value="SBP_5"/>
</dbReference>
<evidence type="ECO:0000313" key="7">
    <source>
        <dbReference type="Proteomes" id="UP000186914"/>
    </source>
</evidence>
<dbReference type="Pfam" id="PF00496">
    <property type="entry name" value="SBP_bac_5"/>
    <property type="match status" value="1"/>
</dbReference>
<dbReference type="SUPFAM" id="SSF53850">
    <property type="entry name" value="Periplasmic binding protein-like II"/>
    <property type="match status" value="1"/>
</dbReference>
<evidence type="ECO:0000256" key="3">
    <source>
        <dbReference type="ARBA" id="ARBA00022729"/>
    </source>
</evidence>
<evidence type="ECO:0000256" key="2">
    <source>
        <dbReference type="ARBA" id="ARBA00022448"/>
    </source>
</evidence>
<organism evidence="6 7">
    <name type="scientific">Haladaptatus litoreus</name>
    <dbReference type="NCBI Taxonomy" id="553468"/>
    <lineage>
        <taxon>Archaea</taxon>
        <taxon>Methanobacteriati</taxon>
        <taxon>Methanobacteriota</taxon>
        <taxon>Stenosarchaea group</taxon>
        <taxon>Halobacteria</taxon>
        <taxon>Halobacteriales</taxon>
        <taxon>Haladaptataceae</taxon>
        <taxon>Haladaptatus</taxon>
    </lineage>
</organism>
<dbReference type="GO" id="GO:0043190">
    <property type="term" value="C:ATP-binding cassette (ABC) transporter complex"/>
    <property type="evidence" value="ECO:0007669"/>
    <property type="project" value="InterPro"/>
</dbReference>
<dbReference type="Gene3D" id="3.40.190.10">
    <property type="entry name" value="Periplasmic binding protein-like II"/>
    <property type="match status" value="1"/>
</dbReference>
<comment type="similarity">
    <text evidence="1">Belongs to the bacterial solute-binding protein 5 family.</text>
</comment>
<feature type="region of interest" description="Disordered" evidence="4">
    <location>
        <begin position="61"/>
        <end position="89"/>
    </location>
</feature>
<evidence type="ECO:0000313" key="6">
    <source>
        <dbReference type="EMBL" id="SIR81300.1"/>
    </source>
</evidence>
<feature type="compositionally biased region" description="Gly residues" evidence="4">
    <location>
        <begin position="61"/>
        <end position="78"/>
    </location>
</feature>
<dbReference type="CDD" id="cd00995">
    <property type="entry name" value="PBP2_NikA_DppA_OppA_like"/>
    <property type="match status" value="1"/>
</dbReference>
<accession>A0A1N7DZP4</accession>
<dbReference type="PIRSF" id="PIRSF002741">
    <property type="entry name" value="MppA"/>
    <property type="match status" value="1"/>
</dbReference>
<dbReference type="PANTHER" id="PTHR30290:SF9">
    <property type="entry name" value="OLIGOPEPTIDE-BINDING PROTEIN APPA"/>
    <property type="match status" value="1"/>
</dbReference>
<dbReference type="Gene3D" id="3.90.76.10">
    <property type="entry name" value="Dipeptide-binding Protein, Domain 1"/>
    <property type="match status" value="1"/>
</dbReference>
<gene>
    <name evidence="6" type="ORF">SAMN05421858_3887</name>
</gene>
<dbReference type="GO" id="GO:1904680">
    <property type="term" value="F:peptide transmembrane transporter activity"/>
    <property type="evidence" value="ECO:0007669"/>
    <property type="project" value="TreeGrafter"/>
</dbReference>
<evidence type="ECO:0000256" key="1">
    <source>
        <dbReference type="ARBA" id="ARBA00005695"/>
    </source>
</evidence>
<evidence type="ECO:0000259" key="5">
    <source>
        <dbReference type="Pfam" id="PF00496"/>
    </source>
</evidence>
<name>A0A1N7DZP4_9EURY</name>
<feature type="domain" description="Solute-binding protein family 5" evidence="5">
    <location>
        <begin position="133"/>
        <end position="496"/>
    </location>
</feature>
<dbReference type="GO" id="GO:0015833">
    <property type="term" value="P:peptide transport"/>
    <property type="evidence" value="ECO:0007669"/>
    <property type="project" value="TreeGrafter"/>
</dbReference>
<keyword evidence="3" id="KW-0732">Signal</keyword>
<dbReference type="Gene3D" id="3.10.105.10">
    <property type="entry name" value="Dipeptide-binding Protein, Domain 3"/>
    <property type="match status" value="1"/>
</dbReference>
<proteinExistence type="inferred from homology"/>
<dbReference type="Proteomes" id="UP000186914">
    <property type="component" value="Unassembled WGS sequence"/>
</dbReference>
<dbReference type="PANTHER" id="PTHR30290">
    <property type="entry name" value="PERIPLASMIC BINDING COMPONENT OF ABC TRANSPORTER"/>
    <property type="match status" value="1"/>
</dbReference>
<sequence>MRIYSGVQRSGYVDVYLYTMGKRGNISDEDLSGPVVDRRTTMKLLGVAGITSLAGCTGGGDGGDGGGSGDGSGNGDGTTGVPSKGQRGGRLSAGWFTGSIDVLDPPYISVGQYFQVAANVFSGLVTLKEDLTIRGDLAKDWTVSDDGTKFTFNLREGVKFHDGSDFTAEDVEYTINRTISEEAPAASKLESLKAIDDGGVVVQDDYTVELSFKEPMAPALIYLTRGPGRAATIVCKEAIEKMGAEQYKVKPVGTGPFKVTKHQIGSGVTLDAFEDYFETDSEGNALPYLDGIDIKPIPEPATLVNALRSGDIDFANLVPLQNVSKVEQSSDVEKLSAPGINWYGFAMNQRREPFSSRKARMGIAKSIDNEAFVNAAYFGNALPDTGPINKATNWVWRDDKPTDQQYDPEAGKQLLQEAGVEGASFHILTDQSSLRGAKAMRQQLNKAGFNVSIEQVTSSTYWERYETGDYDTTISGSVGDPDPDQSLWNFYRNPDDGGVWNWVNFENQKAHDLLAKQRTALDREERKQALHELEDHLIKQVPHAYLMHQNDIAAKRSTVKGFTHIPFLRNFHTTWVEE</sequence>
<evidence type="ECO:0000256" key="4">
    <source>
        <dbReference type="SAM" id="MobiDB-lite"/>
    </source>
</evidence>
<reference evidence="7" key="1">
    <citation type="submission" date="2017-01" db="EMBL/GenBank/DDBJ databases">
        <authorList>
            <person name="Varghese N."/>
            <person name="Submissions S."/>
        </authorList>
    </citation>
    <scope>NUCLEOTIDE SEQUENCE [LARGE SCALE GENOMIC DNA]</scope>
    <source>
        <strain evidence="7">CGMCC 1.7737</strain>
    </source>
</reference>
<dbReference type="InterPro" id="IPR000914">
    <property type="entry name" value="SBP_5_dom"/>
</dbReference>
<dbReference type="GO" id="GO:0042597">
    <property type="term" value="C:periplasmic space"/>
    <property type="evidence" value="ECO:0007669"/>
    <property type="project" value="UniProtKB-ARBA"/>
</dbReference>